<dbReference type="OrthoDB" id="152213at2"/>
<feature type="transmembrane region" description="Helical" evidence="1">
    <location>
        <begin position="12"/>
        <end position="36"/>
    </location>
</feature>
<reference evidence="2 3" key="1">
    <citation type="submission" date="2016-01" db="EMBL/GenBank/DDBJ databases">
        <title>Complete Genome Sequence of Paenibacillus yonginensis DCY84, a novel Plant Growth-Promoting Bacteria with Elicitation of Induced Systemic Resistance.</title>
        <authorList>
            <person name="Kim Y.J."/>
            <person name="Yang D.C."/>
            <person name="Sukweenadhi J."/>
        </authorList>
    </citation>
    <scope>NUCLEOTIDE SEQUENCE [LARGE SCALE GENOMIC DNA]</scope>
    <source>
        <strain evidence="2 3">DCY84</strain>
    </source>
</reference>
<dbReference type="PANTHER" id="PTHR40042:SF1">
    <property type="entry name" value="DUF1405 DOMAIN-CONTAINING PROTEIN"/>
    <property type="match status" value="1"/>
</dbReference>
<feature type="transmembrane region" description="Helical" evidence="1">
    <location>
        <begin position="150"/>
        <end position="170"/>
    </location>
</feature>
<evidence type="ECO:0000313" key="3">
    <source>
        <dbReference type="Proteomes" id="UP000092573"/>
    </source>
</evidence>
<organism evidence="2 3">
    <name type="scientific">Paenibacillus yonginensis</name>
    <dbReference type="NCBI Taxonomy" id="1462996"/>
    <lineage>
        <taxon>Bacteria</taxon>
        <taxon>Bacillati</taxon>
        <taxon>Bacillota</taxon>
        <taxon>Bacilli</taxon>
        <taxon>Bacillales</taxon>
        <taxon>Paenibacillaceae</taxon>
        <taxon>Paenibacillus</taxon>
    </lineage>
</organism>
<dbReference type="KEGG" id="pyg:AWM70_09740"/>
<feature type="transmembrane region" description="Helical" evidence="1">
    <location>
        <begin position="87"/>
        <end position="111"/>
    </location>
</feature>
<dbReference type="InterPro" id="IPR009845">
    <property type="entry name" value="DUF1405"/>
</dbReference>
<protein>
    <recommendedName>
        <fullName evidence="4">DUF1405 domain-containing protein</fullName>
    </recommendedName>
</protein>
<keyword evidence="1" id="KW-0472">Membrane</keyword>
<evidence type="ECO:0008006" key="4">
    <source>
        <dbReference type="Google" id="ProtNLM"/>
    </source>
</evidence>
<keyword evidence="1" id="KW-0812">Transmembrane</keyword>
<dbReference type="AlphaFoldDB" id="A0A1B1N090"/>
<keyword evidence="3" id="KW-1185">Reference proteome</keyword>
<feature type="transmembrane region" description="Helical" evidence="1">
    <location>
        <begin position="123"/>
        <end position="143"/>
    </location>
</feature>
<dbReference type="RefSeq" id="WP_068695899.1">
    <property type="nucleotide sequence ID" value="NZ_CP014167.1"/>
</dbReference>
<name>A0A1B1N090_9BACL</name>
<accession>A0A1B1N090</accession>
<dbReference type="EMBL" id="CP014167">
    <property type="protein sequence ID" value="ANS74842.1"/>
    <property type="molecule type" value="Genomic_DNA"/>
</dbReference>
<feature type="transmembrane region" description="Helical" evidence="1">
    <location>
        <begin position="182"/>
        <end position="203"/>
    </location>
</feature>
<dbReference type="PANTHER" id="PTHR40042">
    <property type="entry name" value="HYPOTHETICAL MEMBRANE SPANNING PROTEIN"/>
    <property type="match status" value="1"/>
</dbReference>
<proteinExistence type="predicted"/>
<feature type="transmembrane region" description="Helical" evidence="1">
    <location>
        <begin position="48"/>
        <end position="75"/>
    </location>
</feature>
<dbReference type="Proteomes" id="UP000092573">
    <property type="component" value="Chromosome"/>
</dbReference>
<dbReference type="STRING" id="1462996.AWM70_09740"/>
<evidence type="ECO:0000313" key="2">
    <source>
        <dbReference type="EMBL" id="ANS74842.1"/>
    </source>
</evidence>
<dbReference type="Pfam" id="PF07187">
    <property type="entry name" value="DUF1405"/>
    <property type="match status" value="1"/>
</dbReference>
<gene>
    <name evidence="2" type="ORF">AWM70_09740</name>
</gene>
<evidence type="ECO:0000256" key="1">
    <source>
        <dbReference type="SAM" id="Phobius"/>
    </source>
</evidence>
<keyword evidence="1" id="KW-1133">Transmembrane helix</keyword>
<sequence length="209" mass="24002">MYISRFWSRTFLIHPALLWLLLICNLLGTIYGYIWYDAQLEYTAQHESAWLLIFVPDSPTASLFFTLALVFLLFERRFGAKWLGIRMLIEALAVVTSVKYGIWAVSMILAGAYQGDALVWQDYMLMASHLAMAAEALLFLRFFRFGTMMTALAGVWTLINDTVDYTYGVFPWLPRPLQNDLVAVQNFTFLLTLLTIAVAWLGVRRSGRF</sequence>